<evidence type="ECO:0000256" key="6">
    <source>
        <dbReference type="ARBA" id="ARBA00022840"/>
    </source>
</evidence>
<evidence type="ECO:0000259" key="10">
    <source>
        <dbReference type="PROSITE" id="PS50011"/>
    </source>
</evidence>
<dbReference type="Gene3D" id="3.30.200.20">
    <property type="entry name" value="Phosphorylase Kinase, domain 1"/>
    <property type="match status" value="1"/>
</dbReference>
<reference evidence="11 13" key="1">
    <citation type="journal article" date="2012" name="Nature">
        <title>Algal genomes reveal evolutionary mosaicism and the fate of nucleomorphs.</title>
        <authorList>
            <consortium name="DOE Joint Genome Institute"/>
            <person name="Curtis B.A."/>
            <person name="Tanifuji G."/>
            <person name="Burki F."/>
            <person name="Gruber A."/>
            <person name="Irimia M."/>
            <person name="Maruyama S."/>
            <person name="Arias M.C."/>
            <person name="Ball S.G."/>
            <person name="Gile G.H."/>
            <person name="Hirakawa Y."/>
            <person name="Hopkins J.F."/>
            <person name="Kuo A."/>
            <person name="Rensing S.A."/>
            <person name="Schmutz J."/>
            <person name="Symeonidi A."/>
            <person name="Elias M."/>
            <person name="Eveleigh R.J."/>
            <person name="Herman E.K."/>
            <person name="Klute M.J."/>
            <person name="Nakayama T."/>
            <person name="Obornik M."/>
            <person name="Reyes-Prieto A."/>
            <person name="Armbrust E.V."/>
            <person name="Aves S.J."/>
            <person name="Beiko R.G."/>
            <person name="Coutinho P."/>
            <person name="Dacks J.B."/>
            <person name="Durnford D.G."/>
            <person name="Fast N.M."/>
            <person name="Green B.R."/>
            <person name="Grisdale C.J."/>
            <person name="Hempel F."/>
            <person name="Henrissat B."/>
            <person name="Hoppner M.P."/>
            <person name="Ishida K."/>
            <person name="Kim E."/>
            <person name="Koreny L."/>
            <person name="Kroth P.G."/>
            <person name="Liu Y."/>
            <person name="Malik S.B."/>
            <person name="Maier U.G."/>
            <person name="McRose D."/>
            <person name="Mock T."/>
            <person name="Neilson J.A."/>
            <person name="Onodera N.T."/>
            <person name="Poole A.M."/>
            <person name="Pritham E.J."/>
            <person name="Richards T.A."/>
            <person name="Rocap G."/>
            <person name="Roy S.W."/>
            <person name="Sarai C."/>
            <person name="Schaack S."/>
            <person name="Shirato S."/>
            <person name="Slamovits C.H."/>
            <person name="Spencer D.F."/>
            <person name="Suzuki S."/>
            <person name="Worden A.Z."/>
            <person name="Zauner S."/>
            <person name="Barry K."/>
            <person name="Bell C."/>
            <person name="Bharti A.K."/>
            <person name="Crow J.A."/>
            <person name="Grimwood J."/>
            <person name="Kramer R."/>
            <person name="Lindquist E."/>
            <person name="Lucas S."/>
            <person name="Salamov A."/>
            <person name="McFadden G.I."/>
            <person name="Lane C.E."/>
            <person name="Keeling P.J."/>
            <person name="Gray M.W."/>
            <person name="Grigoriev I.V."/>
            <person name="Archibald J.M."/>
        </authorList>
    </citation>
    <scope>NUCLEOTIDE SEQUENCE</scope>
    <source>
        <strain evidence="11 13">CCMP2712</strain>
    </source>
</reference>
<proteinExistence type="inferred from homology"/>
<feature type="region of interest" description="Disordered" evidence="9">
    <location>
        <begin position="1"/>
        <end position="43"/>
    </location>
</feature>
<dbReference type="GO" id="GO:0004674">
    <property type="term" value="F:protein serine/threonine kinase activity"/>
    <property type="evidence" value="ECO:0007669"/>
    <property type="project" value="UniProtKB-KW"/>
</dbReference>
<dbReference type="PROSITE" id="PS50011">
    <property type="entry name" value="PROTEIN_KINASE_DOM"/>
    <property type="match status" value="1"/>
</dbReference>
<sequence length="367" mass="40112">MQSDGETARGEDKEVNQEVNPWLSASAERSDAAGGPRVTPSKSVTISKLCDSSPNFSGSGKKLLRWRLGRLIGEGAYAQVYQGINADSGELMAVKQIFFSEVSFQDNKKKRTEAIRALQREIDVMKMLQHDNIVKYLGTETDEGRLNIFLEYVSGGSIASLIANFGALDEPVVRKYTRQILIGLEFLHSKGVVHCDIKGGNILVTEDGIIKLADFNSSKYLDSITGGGSNPLKSLLGTPQFMAPEVIRQTGHGKKADIWSVGCTVIQMLTGAPPWDEISNKVTLMFHIATAPNGPPLPDDLQEDARDFLGKTFKLDARERPHCAELLKSRFVTLLEAAGDPPTSVGAAQPQHHEIAQDEDSRRPPLL</sequence>
<keyword evidence="6 7" id="KW-0067">ATP-binding</keyword>
<evidence type="ECO:0000256" key="2">
    <source>
        <dbReference type="ARBA" id="ARBA00022527"/>
    </source>
</evidence>
<dbReference type="AlphaFoldDB" id="L1JL60"/>
<dbReference type="PROSITE" id="PS00108">
    <property type="entry name" value="PROTEIN_KINASE_ST"/>
    <property type="match status" value="1"/>
</dbReference>
<evidence type="ECO:0000256" key="5">
    <source>
        <dbReference type="ARBA" id="ARBA00022777"/>
    </source>
</evidence>
<feature type="domain" description="Protein kinase" evidence="10">
    <location>
        <begin position="66"/>
        <end position="332"/>
    </location>
</feature>
<keyword evidence="3" id="KW-0808">Transferase</keyword>
<dbReference type="InterPro" id="IPR011009">
    <property type="entry name" value="Kinase-like_dom_sf"/>
</dbReference>
<dbReference type="InterPro" id="IPR017441">
    <property type="entry name" value="Protein_kinase_ATP_BS"/>
</dbReference>
<feature type="region of interest" description="Disordered" evidence="9">
    <location>
        <begin position="339"/>
        <end position="367"/>
    </location>
</feature>
<dbReference type="InterPro" id="IPR008271">
    <property type="entry name" value="Ser/Thr_kinase_AS"/>
</dbReference>
<feature type="binding site" evidence="7">
    <location>
        <position position="95"/>
    </location>
    <ligand>
        <name>ATP</name>
        <dbReference type="ChEBI" id="CHEBI:30616"/>
    </ligand>
</feature>
<evidence type="ECO:0000256" key="7">
    <source>
        <dbReference type="PROSITE-ProRule" id="PRU10141"/>
    </source>
</evidence>
<dbReference type="PANTHER" id="PTHR11584:SF369">
    <property type="entry name" value="MITOGEN-ACTIVATED PROTEIN KINASE KINASE KINASE 19-RELATED"/>
    <property type="match status" value="1"/>
</dbReference>
<dbReference type="eggNOG" id="KOG0198">
    <property type="taxonomic scope" value="Eukaryota"/>
</dbReference>
<evidence type="ECO:0000256" key="4">
    <source>
        <dbReference type="ARBA" id="ARBA00022741"/>
    </source>
</evidence>
<evidence type="ECO:0000313" key="11">
    <source>
        <dbReference type="EMBL" id="EKX49238.1"/>
    </source>
</evidence>
<dbReference type="GeneID" id="17306089"/>
<reference evidence="12" key="3">
    <citation type="submission" date="2015-06" db="UniProtKB">
        <authorList>
            <consortium name="EnsemblProtists"/>
        </authorList>
    </citation>
    <scope>IDENTIFICATION</scope>
</reference>
<accession>L1JL60</accession>
<evidence type="ECO:0000313" key="13">
    <source>
        <dbReference type="Proteomes" id="UP000011087"/>
    </source>
</evidence>
<name>L1JL60_GUITC</name>
<dbReference type="Pfam" id="PF00069">
    <property type="entry name" value="Pkinase"/>
    <property type="match status" value="1"/>
</dbReference>
<keyword evidence="5" id="KW-0418">Kinase</keyword>
<dbReference type="PANTHER" id="PTHR11584">
    <property type="entry name" value="SERINE/THREONINE PROTEIN KINASE"/>
    <property type="match status" value="1"/>
</dbReference>
<organism evidence="11">
    <name type="scientific">Guillardia theta (strain CCMP2712)</name>
    <name type="common">Cryptophyte</name>
    <dbReference type="NCBI Taxonomy" id="905079"/>
    <lineage>
        <taxon>Eukaryota</taxon>
        <taxon>Cryptophyceae</taxon>
        <taxon>Pyrenomonadales</taxon>
        <taxon>Geminigeraceae</taxon>
        <taxon>Guillardia</taxon>
    </lineage>
</organism>
<dbReference type="PaxDb" id="55529-EKX49238"/>
<dbReference type="SUPFAM" id="SSF56112">
    <property type="entry name" value="Protein kinase-like (PK-like)"/>
    <property type="match status" value="1"/>
</dbReference>
<keyword evidence="13" id="KW-1185">Reference proteome</keyword>
<dbReference type="GO" id="GO:0005524">
    <property type="term" value="F:ATP binding"/>
    <property type="evidence" value="ECO:0007669"/>
    <property type="project" value="UniProtKB-UniRule"/>
</dbReference>
<dbReference type="Gene3D" id="1.10.510.10">
    <property type="entry name" value="Transferase(Phosphotransferase) domain 1"/>
    <property type="match status" value="1"/>
</dbReference>
<keyword evidence="4 7" id="KW-0547">Nucleotide-binding</keyword>
<evidence type="ECO:0000256" key="9">
    <source>
        <dbReference type="SAM" id="MobiDB-lite"/>
    </source>
</evidence>
<comment type="similarity">
    <text evidence="1">Belongs to the protein kinase superfamily. STE Ser/Thr protein kinase family. MAP kinase kinase kinase subfamily.</text>
</comment>
<dbReference type="EnsemblProtists" id="EKX49238">
    <property type="protein sequence ID" value="EKX49238"/>
    <property type="gene ID" value="GUITHDRAFT_85702"/>
</dbReference>
<dbReference type="RefSeq" id="XP_005836218.1">
    <property type="nucleotide sequence ID" value="XM_005836161.1"/>
</dbReference>
<evidence type="ECO:0000256" key="8">
    <source>
        <dbReference type="RuleBase" id="RU000304"/>
    </source>
</evidence>
<reference evidence="13" key="2">
    <citation type="submission" date="2012-11" db="EMBL/GenBank/DDBJ databases">
        <authorList>
            <person name="Kuo A."/>
            <person name="Curtis B.A."/>
            <person name="Tanifuji G."/>
            <person name="Burki F."/>
            <person name="Gruber A."/>
            <person name="Irimia M."/>
            <person name="Maruyama S."/>
            <person name="Arias M.C."/>
            <person name="Ball S.G."/>
            <person name="Gile G.H."/>
            <person name="Hirakawa Y."/>
            <person name="Hopkins J.F."/>
            <person name="Rensing S.A."/>
            <person name="Schmutz J."/>
            <person name="Symeonidi A."/>
            <person name="Elias M."/>
            <person name="Eveleigh R.J."/>
            <person name="Herman E.K."/>
            <person name="Klute M.J."/>
            <person name="Nakayama T."/>
            <person name="Obornik M."/>
            <person name="Reyes-Prieto A."/>
            <person name="Armbrust E.V."/>
            <person name="Aves S.J."/>
            <person name="Beiko R.G."/>
            <person name="Coutinho P."/>
            <person name="Dacks J.B."/>
            <person name="Durnford D.G."/>
            <person name="Fast N.M."/>
            <person name="Green B.R."/>
            <person name="Grisdale C."/>
            <person name="Hempe F."/>
            <person name="Henrissat B."/>
            <person name="Hoppner M.P."/>
            <person name="Ishida K.-I."/>
            <person name="Kim E."/>
            <person name="Koreny L."/>
            <person name="Kroth P.G."/>
            <person name="Liu Y."/>
            <person name="Malik S.-B."/>
            <person name="Maier U.G."/>
            <person name="McRose D."/>
            <person name="Mock T."/>
            <person name="Neilson J.A."/>
            <person name="Onodera N.T."/>
            <person name="Poole A.M."/>
            <person name="Pritham E.J."/>
            <person name="Richards T.A."/>
            <person name="Rocap G."/>
            <person name="Roy S.W."/>
            <person name="Sarai C."/>
            <person name="Schaack S."/>
            <person name="Shirato S."/>
            <person name="Slamovits C.H."/>
            <person name="Spencer D.F."/>
            <person name="Suzuki S."/>
            <person name="Worden A.Z."/>
            <person name="Zauner S."/>
            <person name="Barry K."/>
            <person name="Bell C."/>
            <person name="Bharti A.K."/>
            <person name="Crow J.A."/>
            <person name="Grimwood J."/>
            <person name="Kramer R."/>
            <person name="Lindquist E."/>
            <person name="Lucas S."/>
            <person name="Salamov A."/>
            <person name="McFadden G.I."/>
            <person name="Lane C.E."/>
            <person name="Keeling P.J."/>
            <person name="Gray M.W."/>
            <person name="Grigoriev I.V."/>
            <person name="Archibald J.M."/>
        </authorList>
    </citation>
    <scope>NUCLEOTIDE SEQUENCE</scope>
    <source>
        <strain evidence="13">CCMP2712</strain>
    </source>
</reference>
<dbReference type="CDD" id="cd06606">
    <property type="entry name" value="STKc_MAPKKK"/>
    <property type="match status" value="1"/>
</dbReference>
<dbReference type="InterPro" id="IPR000719">
    <property type="entry name" value="Prot_kinase_dom"/>
</dbReference>
<dbReference type="SMART" id="SM00220">
    <property type="entry name" value="S_TKc"/>
    <property type="match status" value="1"/>
</dbReference>
<protein>
    <recommendedName>
        <fullName evidence="10">Protein kinase domain-containing protein</fullName>
    </recommendedName>
</protein>
<dbReference type="EMBL" id="JH992982">
    <property type="protein sequence ID" value="EKX49238.1"/>
    <property type="molecule type" value="Genomic_DNA"/>
</dbReference>
<dbReference type="Proteomes" id="UP000011087">
    <property type="component" value="Unassembled WGS sequence"/>
</dbReference>
<dbReference type="OrthoDB" id="266718at2759"/>
<dbReference type="OMA" id="PLIKVYM"/>
<gene>
    <name evidence="11" type="ORF">GUITHDRAFT_85702</name>
</gene>
<feature type="compositionally biased region" description="Basic and acidic residues" evidence="9">
    <location>
        <begin position="1"/>
        <end position="16"/>
    </location>
</feature>
<evidence type="ECO:0000256" key="1">
    <source>
        <dbReference type="ARBA" id="ARBA00006529"/>
    </source>
</evidence>
<dbReference type="STRING" id="905079.L1JL60"/>
<dbReference type="HOGENOM" id="CLU_000288_63_23_1"/>
<dbReference type="FunFam" id="3.30.200.20:FF:000387">
    <property type="entry name" value="Serine/threonine-protein kinase STE11"/>
    <property type="match status" value="1"/>
</dbReference>
<evidence type="ECO:0000256" key="3">
    <source>
        <dbReference type="ARBA" id="ARBA00022679"/>
    </source>
</evidence>
<dbReference type="PROSITE" id="PS00107">
    <property type="entry name" value="PROTEIN_KINASE_ATP"/>
    <property type="match status" value="1"/>
</dbReference>
<evidence type="ECO:0000313" key="12">
    <source>
        <dbReference type="EnsemblProtists" id="EKX49238"/>
    </source>
</evidence>
<dbReference type="KEGG" id="gtt:GUITHDRAFT_85702"/>
<keyword evidence="2 8" id="KW-0723">Serine/threonine-protein kinase</keyword>
<feature type="compositionally biased region" description="Basic and acidic residues" evidence="9">
    <location>
        <begin position="351"/>
        <end position="367"/>
    </location>
</feature>